<dbReference type="Proteomes" id="UP000247416">
    <property type="component" value="Unassembled WGS sequence"/>
</dbReference>
<dbReference type="SUPFAM" id="SSF55073">
    <property type="entry name" value="Nucleotide cyclase"/>
    <property type="match status" value="1"/>
</dbReference>
<dbReference type="InterPro" id="IPR043128">
    <property type="entry name" value="Rev_trsase/Diguanyl_cyclase"/>
</dbReference>
<dbReference type="InterPro" id="IPR000160">
    <property type="entry name" value="GGDEF_dom"/>
</dbReference>
<comment type="caution">
    <text evidence="4">The sequence shown here is derived from an EMBL/GenBank/DDBJ whole genome shotgun (WGS) entry which is preliminary data.</text>
</comment>
<dbReference type="SMART" id="SM00267">
    <property type="entry name" value="GGDEF"/>
    <property type="match status" value="1"/>
</dbReference>
<dbReference type="Gene3D" id="3.30.70.270">
    <property type="match status" value="1"/>
</dbReference>
<dbReference type="AlphaFoldDB" id="A0A318TZ83"/>
<feature type="transmembrane region" description="Helical" evidence="1">
    <location>
        <begin position="7"/>
        <end position="26"/>
    </location>
</feature>
<dbReference type="FunFam" id="3.30.70.270:FF:000001">
    <property type="entry name" value="Diguanylate cyclase domain protein"/>
    <property type="match status" value="1"/>
</dbReference>
<evidence type="ECO:0000259" key="3">
    <source>
        <dbReference type="PROSITE" id="PS50887"/>
    </source>
</evidence>
<keyword evidence="1" id="KW-0472">Membrane</keyword>
<keyword evidence="5" id="KW-1185">Reference proteome</keyword>
<dbReference type="EMBL" id="QJTJ01000002">
    <property type="protein sequence ID" value="PYF08348.1"/>
    <property type="molecule type" value="Genomic_DNA"/>
</dbReference>
<dbReference type="SUPFAM" id="SSF55785">
    <property type="entry name" value="PYP-like sensor domain (PAS domain)"/>
    <property type="match status" value="1"/>
</dbReference>
<feature type="domain" description="PAC" evidence="2">
    <location>
        <begin position="154"/>
        <end position="206"/>
    </location>
</feature>
<dbReference type="NCBIfam" id="TIGR00254">
    <property type="entry name" value="GGDEF"/>
    <property type="match status" value="1"/>
</dbReference>
<evidence type="ECO:0000313" key="5">
    <source>
        <dbReference type="Proteomes" id="UP000247416"/>
    </source>
</evidence>
<name>A0A318TZ83_9BACL</name>
<dbReference type="InterPro" id="IPR000014">
    <property type="entry name" value="PAS"/>
</dbReference>
<dbReference type="OrthoDB" id="9759607at2"/>
<dbReference type="InterPro" id="IPR035965">
    <property type="entry name" value="PAS-like_dom_sf"/>
</dbReference>
<feature type="domain" description="GGDEF" evidence="3">
    <location>
        <begin position="238"/>
        <end position="370"/>
    </location>
</feature>
<dbReference type="Gene3D" id="3.30.450.20">
    <property type="entry name" value="PAS domain"/>
    <property type="match status" value="1"/>
</dbReference>
<dbReference type="PANTHER" id="PTHR46663">
    <property type="entry name" value="DIGUANYLATE CYCLASE DGCT-RELATED"/>
    <property type="match status" value="1"/>
</dbReference>
<dbReference type="InterPro" id="IPR052163">
    <property type="entry name" value="DGC-Regulatory_Protein"/>
</dbReference>
<dbReference type="InterPro" id="IPR000700">
    <property type="entry name" value="PAS-assoc_C"/>
</dbReference>
<evidence type="ECO:0000313" key="4">
    <source>
        <dbReference type="EMBL" id="PYF08348.1"/>
    </source>
</evidence>
<feature type="transmembrane region" description="Helical" evidence="1">
    <location>
        <begin position="32"/>
        <end position="50"/>
    </location>
</feature>
<reference evidence="4 5" key="1">
    <citation type="submission" date="2018-06" db="EMBL/GenBank/DDBJ databases">
        <title>Genomic Encyclopedia of Archaeal and Bacterial Type Strains, Phase II (KMG-II): from individual species to whole genera.</title>
        <authorList>
            <person name="Goeker M."/>
        </authorList>
    </citation>
    <scope>NUCLEOTIDE SEQUENCE [LARGE SCALE GENOMIC DNA]</scope>
    <source>
        <strain evidence="4 5">KACC 16626</strain>
    </source>
</reference>
<sequence>MKISGKSIISSISIITLVNILSVYLHTGSVPILSLLLSLLLIVISMNYGINLNKTKERYVKIKAVNEQLIEEKYELTKKYKDYEQFFTTFDEATFFSFNYRSQEYLFSKGVEKLLGLTQAEFNSDITIVKQVVHKEDIPILEEIQRDLVMGKIVRREVKIVHPGDGEKWVLFKAHPFKNSEGLLEKVNGQFEDITRQKELEFELKRMAYFDELTDIPNRKMLDRQIQKALVRSKRHQHNFSLMFIDLDDFKQVNDTLGHDAGDQLLIDVVSRINNCIREEDVISRIGGDEFIVMFEETGKEVIEQIAKRLIALVAEPYTINNQSVSISLSIGISMYPDDGEDKETLIKAADKAMYSAKNNGKNNYQIYTNDLNDVEINDKGIFKKWMEVLQSPFK</sequence>
<proteinExistence type="predicted"/>
<keyword evidence="1" id="KW-1133">Transmembrane helix</keyword>
<dbReference type="InterPro" id="IPR013655">
    <property type="entry name" value="PAS_fold_3"/>
</dbReference>
<evidence type="ECO:0000259" key="2">
    <source>
        <dbReference type="PROSITE" id="PS50113"/>
    </source>
</evidence>
<dbReference type="RefSeq" id="WP_107931908.1">
    <property type="nucleotide sequence ID" value="NZ_PYWJ01000001.1"/>
</dbReference>
<protein>
    <submittedName>
        <fullName evidence="4">Diguanylate cyclase (GGDEF)-like protein</fullName>
    </submittedName>
</protein>
<gene>
    <name evidence="4" type="ORF">BJ095_102113</name>
</gene>
<dbReference type="Pfam" id="PF08447">
    <property type="entry name" value="PAS_3"/>
    <property type="match status" value="1"/>
</dbReference>
<organism evidence="4 5">
    <name type="scientific">Ureibacillus chungkukjangi</name>
    <dbReference type="NCBI Taxonomy" id="1202712"/>
    <lineage>
        <taxon>Bacteria</taxon>
        <taxon>Bacillati</taxon>
        <taxon>Bacillota</taxon>
        <taxon>Bacilli</taxon>
        <taxon>Bacillales</taxon>
        <taxon>Caryophanaceae</taxon>
        <taxon>Ureibacillus</taxon>
    </lineage>
</organism>
<evidence type="ECO:0000256" key="1">
    <source>
        <dbReference type="SAM" id="Phobius"/>
    </source>
</evidence>
<dbReference type="Pfam" id="PF00990">
    <property type="entry name" value="GGDEF"/>
    <property type="match status" value="1"/>
</dbReference>
<dbReference type="PROSITE" id="PS50887">
    <property type="entry name" value="GGDEF"/>
    <property type="match status" value="1"/>
</dbReference>
<dbReference type="PROSITE" id="PS50113">
    <property type="entry name" value="PAC"/>
    <property type="match status" value="1"/>
</dbReference>
<dbReference type="CDD" id="cd00130">
    <property type="entry name" value="PAS"/>
    <property type="match status" value="1"/>
</dbReference>
<dbReference type="CDD" id="cd01949">
    <property type="entry name" value="GGDEF"/>
    <property type="match status" value="1"/>
</dbReference>
<accession>A0A318TZ83</accession>
<keyword evidence="1" id="KW-0812">Transmembrane</keyword>
<dbReference type="InterPro" id="IPR029787">
    <property type="entry name" value="Nucleotide_cyclase"/>
</dbReference>
<dbReference type="PANTHER" id="PTHR46663:SF3">
    <property type="entry name" value="SLL0267 PROTEIN"/>
    <property type="match status" value="1"/>
</dbReference>